<evidence type="ECO:0000256" key="6">
    <source>
        <dbReference type="RuleBase" id="RU365089"/>
    </source>
</evidence>
<keyword evidence="3 6" id="KW-0815">Transposition</keyword>
<dbReference type="GO" id="GO:0004803">
    <property type="term" value="F:transposase activity"/>
    <property type="evidence" value="ECO:0007669"/>
    <property type="project" value="UniProtKB-UniRule"/>
</dbReference>
<evidence type="ECO:0000256" key="2">
    <source>
        <dbReference type="ARBA" id="ARBA00010961"/>
    </source>
</evidence>
<dbReference type="InterPro" id="IPR001207">
    <property type="entry name" value="Transposase_mutator"/>
</dbReference>
<reference evidence="7 8" key="1">
    <citation type="submission" date="2017-02" db="EMBL/GenBank/DDBJ databases">
        <authorList>
            <person name="Peterson S.W."/>
        </authorList>
    </citation>
    <scope>NUCLEOTIDE SEQUENCE [LARGE SCALE GENOMIC DNA]</scope>
    <source>
        <strain evidence="7 8">ATCC 700028</strain>
    </source>
</reference>
<gene>
    <name evidence="7" type="ORF">SAMN02745174_02086</name>
</gene>
<sequence>MADTVQSMLEAEIEDELGYSKYDYKNKDTSNTRNGYYPKTINSTNGEFTIDIPRDREGEYEPKVIKKFENDISSIEDKILSMYAKGMTTRDIQKHISEIYAFDASPSLISKITDKILPIAHQW</sequence>
<name>A0A1T4PX62_9FUSO</name>
<evidence type="ECO:0000313" key="7">
    <source>
        <dbReference type="EMBL" id="SJZ95927.1"/>
    </source>
</evidence>
<proteinExistence type="inferred from homology"/>
<organism evidence="7 8">
    <name type="scientific">Cetobacterium ceti</name>
    <dbReference type="NCBI Taxonomy" id="180163"/>
    <lineage>
        <taxon>Bacteria</taxon>
        <taxon>Fusobacteriati</taxon>
        <taxon>Fusobacteriota</taxon>
        <taxon>Fusobacteriia</taxon>
        <taxon>Fusobacteriales</taxon>
        <taxon>Fusobacteriaceae</taxon>
        <taxon>Cetobacterium</taxon>
    </lineage>
</organism>
<keyword evidence="6" id="KW-0814">Transposable element</keyword>
<comment type="similarity">
    <text evidence="2 6">Belongs to the transposase mutator family.</text>
</comment>
<keyword evidence="4 6" id="KW-0238">DNA-binding</keyword>
<keyword evidence="8" id="KW-1185">Reference proteome</keyword>
<evidence type="ECO:0000256" key="4">
    <source>
        <dbReference type="ARBA" id="ARBA00023125"/>
    </source>
</evidence>
<dbReference type="PANTHER" id="PTHR33217:SF5">
    <property type="entry name" value="MUTATOR FAMILY TRANSPOSASE"/>
    <property type="match status" value="1"/>
</dbReference>
<dbReference type="EMBL" id="FUWX01000016">
    <property type="protein sequence ID" value="SJZ95927.1"/>
    <property type="molecule type" value="Genomic_DNA"/>
</dbReference>
<dbReference type="PANTHER" id="PTHR33217">
    <property type="entry name" value="TRANSPOSASE FOR INSERTION SEQUENCE ELEMENT IS1081"/>
    <property type="match status" value="1"/>
</dbReference>
<dbReference type="Pfam" id="PF00872">
    <property type="entry name" value="Transposase_mut"/>
    <property type="match status" value="1"/>
</dbReference>
<protein>
    <recommendedName>
        <fullName evidence="6">Mutator family transposase</fullName>
    </recommendedName>
</protein>
<dbReference type="Proteomes" id="UP000191153">
    <property type="component" value="Unassembled WGS sequence"/>
</dbReference>
<comment type="function">
    <text evidence="1 6">Required for the transposition of the insertion element.</text>
</comment>
<evidence type="ECO:0000256" key="3">
    <source>
        <dbReference type="ARBA" id="ARBA00022578"/>
    </source>
</evidence>
<evidence type="ECO:0000313" key="8">
    <source>
        <dbReference type="Proteomes" id="UP000191153"/>
    </source>
</evidence>
<accession>A0A1T4PX62</accession>
<dbReference type="GO" id="GO:0006313">
    <property type="term" value="P:DNA transposition"/>
    <property type="evidence" value="ECO:0007669"/>
    <property type="project" value="UniProtKB-UniRule"/>
</dbReference>
<dbReference type="STRING" id="180163.SAMN02745174_02086"/>
<evidence type="ECO:0000256" key="5">
    <source>
        <dbReference type="ARBA" id="ARBA00023172"/>
    </source>
</evidence>
<evidence type="ECO:0000256" key="1">
    <source>
        <dbReference type="ARBA" id="ARBA00002190"/>
    </source>
</evidence>
<dbReference type="AlphaFoldDB" id="A0A1T4PX62"/>
<dbReference type="GO" id="GO:0003677">
    <property type="term" value="F:DNA binding"/>
    <property type="evidence" value="ECO:0007669"/>
    <property type="project" value="UniProtKB-UniRule"/>
</dbReference>
<keyword evidence="5 6" id="KW-0233">DNA recombination</keyword>